<accession>A0A8H7Q168</accession>
<evidence type="ECO:0000256" key="5">
    <source>
        <dbReference type="ARBA" id="ARBA00022490"/>
    </source>
</evidence>
<protein>
    <recommendedName>
        <fullName evidence="4">COP9 signalosome complex subunit 3</fullName>
    </recommendedName>
</protein>
<comment type="similarity">
    <text evidence="3">Belongs to the CSN3 family.</text>
</comment>
<reference evidence="9" key="1">
    <citation type="submission" date="2020-12" db="EMBL/GenBank/DDBJ databases">
        <title>Metabolic potential, ecology and presence of endohyphal bacteria is reflected in genomic diversity of Mucoromycotina.</title>
        <authorList>
            <person name="Muszewska A."/>
            <person name="Okrasinska A."/>
            <person name="Steczkiewicz K."/>
            <person name="Drgas O."/>
            <person name="Orlowska M."/>
            <person name="Perlinska-Lenart U."/>
            <person name="Aleksandrzak-Piekarczyk T."/>
            <person name="Szatraj K."/>
            <person name="Zielenkiewicz U."/>
            <person name="Pilsyk S."/>
            <person name="Malc E."/>
            <person name="Mieczkowski P."/>
            <person name="Kruszewska J.S."/>
            <person name="Biernat P."/>
            <person name="Pawlowska J."/>
        </authorList>
    </citation>
    <scope>NUCLEOTIDE SEQUENCE</scope>
    <source>
        <strain evidence="9">WA0000051536</strain>
    </source>
</reference>
<dbReference type="GO" id="GO:0006511">
    <property type="term" value="P:ubiquitin-dependent protein catabolic process"/>
    <property type="evidence" value="ECO:0007669"/>
    <property type="project" value="TreeGrafter"/>
</dbReference>
<sequence>MADSTATAAQSRAQETSTDDAVAHIVSNANFKDISNRLLPLLRAFTLTTYLGKCSNGADPLDQLDPQEQSLGYLFFITTRCISDLQSNARDLLRRLIFFINTFSPEQVHLAPERFTLIADALSHLAHRLESPIIPVRPLRTAIQRFCGDRPVFTSLHASLAKYALLAKLYKDPLPVLDWDIEHVDATLDTNIEGFLSYYYYGAMIYIGNKKYGRALEFLSLAISAPSQAVSLIQLECFKKYVLLSLIQYGKLQPLPKYTATVISKFVRRHCRQYISFADVYETQCIEKLTPALEKRREAFEKDNNWGLAGQCLRALQQQKIQGLTRTYITLSVSDIAEKVGFIGEDANPEVEKNILEMVEQGSIFASIEHTGRGDHDEMVSFHDNPNSYDTSESLAILDEKISQAVMVGERLNRQDKSTALDRDFMSRMMLMVDGSQMSAMYEDEVDIMVDDDGRLYA</sequence>
<evidence type="ECO:0000256" key="1">
    <source>
        <dbReference type="ARBA" id="ARBA00004123"/>
    </source>
</evidence>
<dbReference type="GO" id="GO:0005737">
    <property type="term" value="C:cytoplasm"/>
    <property type="evidence" value="ECO:0007669"/>
    <property type="project" value="UniProtKB-SubCell"/>
</dbReference>
<dbReference type="InterPro" id="IPR000717">
    <property type="entry name" value="PCI_dom"/>
</dbReference>
<feature type="domain" description="PCI" evidence="8">
    <location>
        <begin position="211"/>
        <end position="382"/>
    </location>
</feature>
<dbReference type="AlphaFoldDB" id="A0A8H7Q168"/>
<keyword evidence="6" id="KW-0736">Signalosome</keyword>
<keyword evidence="10" id="KW-1185">Reference proteome</keyword>
<keyword evidence="7" id="KW-0539">Nucleus</keyword>
<dbReference type="PANTHER" id="PTHR10758:SF1">
    <property type="entry name" value="COP9 SIGNALOSOME COMPLEX SUBUNIT 3"/>
    <property type="match status" value="1"/>
</dbReference>
<keyword evidence="5" id="KW-0963">Cytoplasm</keyword>
<dbReference type="Pfam" id="PF01399">
    <property type="entry name" value="PCI"/>
    <property type="match status" value="1"/>
</dbReference>
<evidence type="ECO:0000256" key="7">
    <source>
        <dbReference type="ARBA" id="ARBA00023242"/>
    </source>
</evidence>
<evidence type="ECO:0000313" key="9">
    <source>
        <dbReference type="EMBL" id="KAG2182821.1"/>
    </source>
</evidence>
<evidence type="ECO:0000313" key="10">
    <source>
        <dbReference type="Proteomes" id="UP000612746"/>
    </source>
</evidence>
<comment type="caution">
    <text evidence="9">The sequence shown here is derived from an EMBL/GenBank/DDBJ whole genome shotgun (WGS) entry which is preliminary data.</text>
</comment>
<comment type="subcellular location">
    <subcellularLocation>
        <location evidence="2">Cytoplasm</location>
    </subcellularLocation>
    <subcellularLocation>
        <location evidence="1">Nucleus</location>
    </subcellularLocation>
</comment>
<evidence type="ECO:0000256" key="3">
    <source>
        <dbReference type="ARBA" id="ARBA00007084"/>
    </source>
</evidence>
<dbReference type="PANTHER" id="PTHR10758">
    <property type="entry name" value="26S PROTEASOME NON-ATPASE REGULATORY SUBUNIT 3/COP9 SIGNALOSOME COMPLEX SUBUNIT 3"/>
    <property type="match status" value="1"/>
</dbReference>
<name>A0A8H7Q168_9FUNG</name>
<dbReference type="Proteomes" id="UP000612746">
    <property type="component" value="Unassembled WGS sequence"/>
</dbReference>
<dbReference type="SMART" id="SM00088">
    <property type="entry name" value="PINT"/>
    <property type="match status" value="1"/>
</dbReference>
<evidence type="ECO:0000256" key="2">
    <source>
        <dbReference type="ARBA" id="ARBA00004496"/>
    </source>
</evidence>
<evidence type="ECO:0000256" key="4">
    <source>
        <dbReference type="ARBA" id="ARBA00014878"/>
    </source>
</evidence>
<evidence type="ECO:0000259" key="8">
    <source>
        <dbReference type="PROSITE" id="PS50250"/>
    </source>
</evidence>
<proteinExistence type="inferred from homology"/>
<dbReference type="InterPro" id="IPR055089">
    <property type="entry name" value="COP9_N"/>
</dbReference>
<dbReference type="PROSITE" id="PS50250">
    <property type="entry name" value="PCI"/>
    <property type="match status" value="1"/>
</dbReference>
<organism evidence="9 10">
    <name type="scientific">Umbelopsis vinacea</name>
    <dbReference type="NCBI Taxonomy" id="44442"/>
    <lineage>
        <taxon>Eukaryota</taxon>
        <taxon>Fungi</taxon>
        <taxon>Fungi incertae sedis</taxon>
        <taxon>Mucoromycota</taxon>
        <taxon>Mucoromycotina</taxon>
        <taxon>Umbelopsidomycetes</taxon>
        <taxon>Umbelopsidales</taxon>
        <taxon>Umbelopsidaceae</taxon>
        <taxon>Umbelopsis</taxon>
    </lineage>
</organism>
<evidence type="ECO:0000256" key="6">
    <source>
        <dbReference type="ARBA" id="ARBA00022790"/>
    </source>
</evidence>
<dbReference type="Pfam" id="PF22788">
    <property type="entry name" value="COP9_hel_rpt"/>
    <property type="match status" value="1"/>
</dbReference>
<dbReference type="EMBL" id="JAEPRA010000007">
    <property type="protein sequence ID" value="KAG2182821.1"/>
    <property type="molecule type" value="Genomic_DNA"/>
</dbReference>
<gene>
    <name evidence="9" type="ORF">INT44_005801</name>
</gene>
<dbReference type="GO" id="GO:0008180">
    <property type="term" value="C:COP9 signalosome"/>
    <property type="evidence" value="ECO:0007669"/>
    <property type="project" value="UniProtKB-KW"/>
</dbReference>
<dbReference type="OrthoDB" id="29061at2759"/>
<dbReference type="InterPro" id="IPR050756">
    <property type="entry name" value="CSN3"/>
</dbReference>